<gene>
    <name evidence="8" type="ORF">B1R32_12224</name>
</gene>
<dbReference type="Gene3D" id="2.40.160.50">
    <property type="entry name" value="membrane protein fhac: a member of the omp85/tpsb transporter family"/>
    <property type="match status" value="1"/>
</dbReference>
<evidence type="ECO:0000256" key="4">
    <source>
        <dbReference type="ARBA" id="ARBA00023136"/>
    </source>
</evidence>
<dbReference type="PANTHER" id="PTHR12815:SF47">
    <property type="entry name" value="TRANSLOCATION AND ASSEMBLY MODULE SUBUNIT TAMA"/>
    <property type="match status" value="1"/>
</dbReference>
<feature type="compositionally biased region" description="Pro residues" evidence="6">
    <location>
        <begin position="123"/>
        <end position="145"/>
    </location>
</feature>
<dbReference type="RefSeq" id="WP_123580833.1">
    <property type="nucleotide sequence ID" value="NZ_NIGF01000022.1"/>
</dbReference>
<evidence type="ECO:0000256" key="1">
    <source>
        <dbReference type="ARBA" id="ARBA00004370"/>
    </source>
</evidence>
<evidence type="ECO:0000313" key="8">
    <source>
        <dbReference type="EMBL" id="PQV62777.1"/>
    </source>
</evidence>
<dbReference type="Gene3D" id="3.10.20.310">
    <property type="entry name" value="membrane protein fhac"/>
    <property type="match status" value="3"/>
</dbReference>
<keyword evidence="4" id="KW-0472">Membrane</keyword>
<sequence>MIRPFTAPTPATSTLAAPDVSHFVSLSLGSRLTPVLGLGAALCISQAASAAPQSVSKVVSATIPNAVAAIKTKPSAFRQTTQIRLAQLTQGTSNTPAAAPQENPPRLEIPVGPDQAPADGAPAAPPPDATAPAPPQVMAPPQTTPDVPPVIGNLAESEGREITEVRIVGNRVIPAETILAQVRTQRGAAFSARQAELDRGRVDQLGFFATVQSQVSPDVTQANKVVVTFIVQENRVISAFKFVNASSIPDADIVPVLTSKIGVVLNRNNVNLDVAAVQKLYSNRGFAVLVQSAQLDESGTLVFTLQEARISRVELSGLSKTRPALIRRQIRVKSGDPFDASKIRRDLNRVYDLGFFEDATFKVDDDPNLPGSVIVTYLLKEKRTGQLSFGIGFDSRSRLSGFASVQESNLKGTGKRVGASLETGSRRNYELSFGNPFIGEKNASFDVSVYQRSIFREPRLVNLLTGGGGGGAVINPDGTITFDGRNSGTNTFSYEEQRTGGRVNFTKPLDYNRNRTLLFGYRNEQAKLFQRGSDNGVIPATNNGVPLDSSGRISAFSAGLLRDVRDLRSDPSRGSRQQLILEQGTKLLGDTTFTKLDADFRFYVPLMPGETLSSQPKLVFATRFVGGRSLNQLPSFEQYFVGGSDTVRGYNSDEQFGDNQFYTNFELRYRFQSKIQLVGFVDAGSAFGGRFSTSQGVDALVGYGAGVRLQTPIGPVRLDLAKGSGGNGVQTHFGIGPSF</sequence>
<dbReference type="Pfam" id="PF01103">
    <property type="entry name" value="Omp85"/>
    <property type="match status" value="1"/>
</dbReference>
<comment type="subcellular location">
    <subcellularLocation>
        <location evidence="1">Membrane</location>
    </subcellularLocation>
</comment>
<dbReference type="PANTHER" id="PTHR12815">
    <property type="entry name" value="SORTING AND ASSEMBLY MACHINERY SAMM50 PROTEIN FAMILY MEMBER"/>
    <property type="match status" value="1"/>
</dbReference>
<dbReference type="Pfam" id="PF07244">
    <property type="entry name" value="POTRA"/>
    <property type="match status" value="3"/>
</dbReference>
<organism evidence="8 9">
    <name type="scientific">Abditibacterium utsteinense</name>
    <dbReference type="NCBI Taxonomy" id="1960156"/>
    <lineage>
        <taxon>Bacteria</taxon>
        <taxon>Pseudomonadati</taxon>
        <taxon>Abditibacteriota</taxon>
        <taxon>Abditibacteriia</taxon>
        <taxon>Abditibacteriales</taxon>
        <taxon>Abditibacteriaceae</taxon>
        <taxon>Abditibacterium</taxon>
    </lineage>
</organism>
<keyword evidence="2" id="KW-0812">Transmembrane</keyword>
<dbReference type="InterPro" id="IPR010827">
    <property type="entry name" value="BamA/TamA_POTRA"/>
</dbReference>
<feature type="domain" description="POTRA" evidence="7">
    <location>
        <begin position="308"/>
        <end position="382"/>
    </location>
</feature>
<dbReference type="GO" id="GO:0019867">
    <property type="term" value="C:outer membrane"/>
    <property type="evidence" value="ECO:0007669"/>
    <property type="project" value="InterPro"/>
</dbReference>
<dbReference type="Proteomes" id="UP000237684">
    <property type="component" value="Unassembled WGS sequence"/>
</dbReference>
<feature type="region of interest" description="Disordered" evidence="6">
    <location>
        <begin position="88"/>
        <end position="145"/>
    </location>
</feature>
<reference evidence="8 9" key="1">
    <citation type="journal article" date="2018" name="Syst. Appl. Microbiol.">
        <title>Abditibacterium utsteinense sp. nov., the first cultivated member of candidate phylum FBP, isolated from ice-free Antarctic soil samples.</title>
        <authorList>
            <person name="Tahon G."/>
            <person name="Tytgat B."/>
            <person name="Lebbe L."/>
            <person name="Carlier A."/>
            <person name="Willems A."/>
        </authorList>
    </citation>
    <scope>NUCLEOTIDE SEQUENCE [LARGE SCALE GENOMIC DNA]</scope>
    <source>
        <strain evidence="8 9">LMG 29911</strain>
    </source>
</reference>
<evidence type="ECO:0000313" key="9">
    <source>
        <dbReference type="Proteomes" id="UP000237684"/>
    </source>
</evidence>
<dbReference type="AlphaFoldDB" id="A0A2S8SPQ0"/>
<evidence type="ECO:0000256" key="5">
    <source>
        <dbReference type="ARBA" id="ARBA00023237"/>
    </source>
</evidence>
<keyword evidence="9" id="KW-1185">Reference proteome</keyword>
<evidence type="ECO:0000256" key="3">
    <source>
        <dbReference type="ARBA" id="ARBA00022729"/>
    </source>
</evidence>
<dbReference type="EMBL" id="NIGF01000022">
    <property type="protein sequence ID" value="PQV62777.1"/>
    <property type="molecule type" value="Genomic_DNA"/>
</dbReference>
<evidence type="ECO:0000256" key="6">
    <source>
        <dbReference type="SAM" id="MobiDB-lite"/>
    </source>
</evidence>
<dbReference type="OrthoDB" id="9814535at2"/>
<dbReference type="PROSITE" id="PS51779">
    <property type="entry name" value="POTRA"/>
    <property type="match status" value="2"/>
</dbReference>
<dbReference type="InterPro" id="IPR039910">
    <property type="entry name" value="D15-like"/>
</dbReference>
<dbReference type="InterPro" id="IPR000184">
    <property type="entry name" value="Bac_surfAg_D15"/>
</dbReference>
<proteinExistence type="predicted"/>
<accession>A0A2S8SPQ0</accession>
<comment type="caution">
    <text evidence="8">The sequence shown here is derived from an EMBL/GenBank/DDBJ whole genome shotgun (WGS) entry which is preliminary data.</text>
</comment>
<keyword evidence="3" id="KW-0732">Signal</keyword>
<keyword evidence="5" id="KW-0998">Cell outer membrane</keyword>
<dbReference type="InterPro" id="IPR034746">
    <property type="entry name" value="POTRA"/>
</dbReference>
<protein>
    <submittedName>
        <fullName evidence="8">Beta-barrel assembly machine subunit BamA</fullName>
    </submittedName>
</protein>
<dbReference type="InParanoid" id="A0A2S8SPQ0"/>
<feature type="domain" description="POTRA" evidence="7">
    <location>
        <begin position="160"/>
        <end position="234"/>
    </location>
</feature>
<evidence type="ECO:0000259" key="7">
    <source>
        <dbReference type="PROSITE" id="PS51779"/>
    </source>
</evidence>
<name>A0A2S8SPQ0_9BACT</name>
<feature type="compositionally biased region" description="Low complexity" evidence="6">
    <location>
        <begin position="110"/>
        <end position="122"/>
    </location>
</feature>
<evidence type="ECO:0000256" key="2">
    <source>
        <dbReference type="ARBA" id="ARBA00022692"/>
    </source>
</evidence>